<dbReference type="InterPro" id="IPR051100">
    <property type="entry name" value="DnaJ_subfamily_B/C"/>
</dbReference>
<accession>A0ABD2N8C3</accession>
<keyword evidence="4 6" id="KW-0472">Membrane</keyword>
<dbReference type="PANTHER" id="PTHR43908">
    <property type="entry name" value="AT29763P-RELATED"/>
    <property type="match status" value="1"/>
</dbReference>
<feature type="domain" description="J" evidence="7">
    <location>
        <begin position="88"/>
        <end position="152"/>
    </location>
</feature>
<proteinExistence type="predicted"/>
<dbReference type="InterPro" id="IPR036869">
    <property type="entry name" value="J_dom_sf"/>
</dbReference>
<dbReference type="SMART" id="SM00271">
    <property type="entry name" value="DnaJ"/>
    <property type="match status" value="1"/>
</dbReference>
<dbReference type="PANTHER" id="PTHR43908:SF3">
    <property type="entry name" value="AT29763P-RELATED"/>
    <property type="match status" value="1"/>
</dbReference>
<evidence type="ECO:0000256" key="4">
    <source>
        <dbReference type="ARBA" id="ARBA00023136"/>
    </source>
</evidence>
<evidence type="ECO:0000313" key="8">
    <source>
        <dbReference type="EMBL" id="KAL3274923.1"/>
    </source>
</evidence>
<dbReference type="Proteomes" id="UP001516400">
    <property type="component" value="Unassembled WGS sequence"/>
</dbReference>
<feature type="region of interest" description="Disordered" evidence="5">
    <location>
        <begin position="51"/>
        <end position="73"/>
    </location>
</feature>
<gene>
    <name evidence="8" type="ORF">HHI36_019704</name>
</gene>
<dbReference type="SUPFAM" id="SSF46565">
    <property type="entry name" value="Chaperone J-domain"/>
    <property type="match status" value="1"/>
</dbReference>
<comment type="caution">
    <text evidence="8">The sequence shown here is derived from an EMBL/GenBank/DDBJ whole genome shotgun (WGS) entry which is preliminary data.</text>
</comment>
<evidence type="ECO:0000313" key="9">
    <source>
        <dbReference type="Proteomes" id="UP001516400"/>
    </source>
</evidence>
<dbReference type="Pfam" id="PF00226">
    <property type="entry name" value="DnaJ"/>
    <property type="match status" value="1"/>
</dbReference>
<keyword evidence="3 6" id="KW-1133">Transmembrane helix</keyword>
<reference evidence="8 9" key="1">
    <citation type="journal article" date="2021" name="BMC Biol.">
        <title>Horizontally acquired antibacterial genes associated with adaptive radiation of ladybird beetles.</title>
        <authorList>
            <person name="Li H.S."/>
            <person name="Tang X.F."/>
            <person name="Huang Y.H."/>
            <person name="Xu Z.Y."/>
            <person name="Chen M.L."/>
            <person name="Du X.Y."/>
            <person name="Qiu B.Y."/>
            <person name="Chen P.T."/>
            <person name="Zhang W."/>
            <person name="Slipinski A."/>
            <person name="Escalona H.E."/>
            <person name="Waterhouse R.M."/>
            <person name="Zwick A."/>
            <person name="Pang H."/>
        </authorList>
    </citation>
    <scope>NUCLEOTIDE SEQUENCE [LARGE SCALE GENOMIC DNA]</scope>
    <source>
        <strain evidence="8">SYSU2018</strain>
    </source>
</reference>
<name>A0ABD2N8C3_9CUCU</name>
<evidence type="ECO:0000259" key="7">
    <source>
        <dbReference type="PROSITE" id="PS50076"/>
    </source>
</evidence>
<keyword evidence="2 6" id="KW-0812">Transmembrane</keyword>
<feature type="transmembrane region" description="Helical" evidence="6">
    <location>
        <begin position="203"/>
        <end position="225"/>
    </location>
</feature>
<protein>
    <recommendedName>
        <fullName evidence="7">J domain-containing protein</fullName>
    </recommendedName>
</protein>
<dbReference type="PROSITE" id="PS50076">
    <property type="entry name" value="DNAJ_2"/>
    <property type="match status" value="1"/>
</dbReference>
<dbReference type="GO" id="GO:0016020">
    <property type="term" value="C:membrane"/>
    <property type="evidence" value="ECO:0007669"/>
    <property type="project" value="UniProtKB-SubCell"/>
</dbReference>
<dbReference type="EMBL" id="JABFTP020000083">
    <property type="protein sequence ID" value="KAL3274923.1"/>
    <property type="molecule type" value="Genomic_DNA"/>
</dbReference>
<evidence type="ECO:0000256" key="5">
    <source>
        <dbReference type="SAM" id="MobiDB-lite"/>
    </source>
</evidence>
<keyword evidence="9" id="KW-1185">Reference proteome</keyword>
<dbReference type="CDD" id="cd06257">
    <property type="entry name" value="DnaJ"/>
    <property type="match status" value="1"/>
</dbReference>
<dbReference type="InterPro" id="IPR015399">
    <property type="entry name" value="DUF1977_DnaJ-like"/>
</dbReference>
<dbReference type="Pfam" id="PF09320">
    <property type="entry name" value="DUF1977"/>
    <property type="match status" value="1"/>
</dbReference>
<evidence type="ECO:0000256" key="6">
    <source>
        <dbReference type="SAM" id="Phobius"/>
    </source>
</evidence>
<evidence type="ECO:0000256" key="3">
    <source>
        <dbReference type="ARBA" id="ARBA00022989"/>
    </source>
</evidence>
<dbReference type="AlphaFoldDB" id="A0ABD2N8C3"/>
<dbReference type="Gene3D" id="1.10.287.110">
    <property type="entry name" value="DnaJ domain"/>
    <property type="match status" value="1"/>
</dbReference>
<evidence type="ECO:0000256" key="2">
    <source>
        <dbReference type="ARBA" id="ARBA00022692"/>
    </source>
</evidence>
<comment type="subcellular location">
    <subcellularLocation>
        <location evidence="1">Membrane</location>
        <topology evidence="1">Single-pass membrane protein</topology>
    </subcellularLocation>
</comment>
<organism evidence="8 9">
    <name type="scientific">Cryptolaemus montrouzieri</name>
    <dbReference type="NCBI Taxonomy" id="559131"/>
    <lineage>
        <taxon>Eukaryota</taxon>
        <taxon>Metazoa</taxon>
        <taxon>Ecdysozoa</taxon>
        <taxon>Arthropoda</taxon>
        <taxon>Hexapoda</taxon>
        <taxon>Insecta</taxon>
        <taxon>Pterygota</taxon>
        <taxon>Neoptera</taxon>
        <taxon>Endopterygota</taxon>
        <taxon>Coleoptera</taxon>
        <taxon>Polyphaga</taxon>
        <taxon>Cucujiformia</taxon>
        <taxon>Coccinelloidea</taxon>
        <taxon>Coccinellidae</taxon>
        <taxon>Scymninae</taxon>
        <taxon>Scymnini</taxon>
        <taxon>Cryptolaemus</taxon>
    </lineage>
</organism>
<sequence length="307" mass="35188">MKSSKQLSDRTLKLVRRNEKLVRKHVEKSITQKAKDTRHLLKNVQFSTISSMKPVSTPGAPPKKKRLNQSVSPGTTDGIIHKVCSSCDFYEILGVRTDATEKEIKKSYKKLALILHPDKSQSPLAADAFKHIRNAVTTLTDPTKRILYDMYGSAMINASGSCYSFRSNLSGKYACESESNLEQNIFQDRPEGMGYNLSKDDTFVLRNILTTVFAITMILLTTFLVCDPSYSLHKTIKYSVLRLTYNLKVPYYVKENFLIENSEMAIIQVDNEVEFETINNLEYACFSEKSYRKCFSLLWYNFNRIIE</sequence>
<dbReference type="InterPro" id="IPR001623">
    <property type="entry name" value="DnaJ_domain"/>
</dbReference>
<evidence type="ECO:0000256" key="1">
    <source>
        <dbReference type="ARBA" id="ARBA00004167"/>
    </source>
</evidence>
<dbReference type="PRINTS" id="PR00625">
    <property type="entry name" value="JDOMAIN"/>
</dbReference>